<sequence length="384" mass="43623">MFFVLVLGIIAGFISGFALAIVIYSMINRKISGNVEDKLRASMHEFIESESRNLLNTGTIAFKNALEIERSERENTGLKLNGLIEPLKDSLKTYQTYIENIERERKSESGALKDNLDTLSRKITDLEHDTIKLSGALKNPSIRGKWGEITLRRTVEIAGMTPYCDFIEQAVSEDRLTKPDMIIKLPNRRTIVVDSKVPLSGYFEHMNGDEDKTFLDKYMLAFNSHVRDLASKKYWEKFDGSVDFVVMFLPMESLLSLVMSNKPEIIEDAISKKVIIATPVTLISLLLTVHMGWKDINTVENFNGLIAKIKEFYNNMQTFVGDLNETSKNLSKSIDSFNRMTRDIKNKLEPVIENLIKIDVANNGANMDLHGVEKSPDDYDSYLK</sequence>
<dbReference type="AlphaFoldDB" id="A0A7K4FLW4"/>
<evidence type="ECO:0000256" key="2">
    <source>
        <dbReference type="ARBA" id="ARBA00023172"/>
    </source>
</evidence>
<dbReference type="PANTHER" id="PTHR30563">
    <property type="entry name" value="DNA RECOMBINATION PROTEIN RMUC"/>
    <property type="match status" value="1"/>
</dbReference>
<keyword evidence="1" id="KW-0175">Coiled coil</keyword>
<dbReference type="Proteomes" id="UP000546917">
    <property type="component" value="Unassembled WGS sequence"/>
</dbReference>
<dbReference type="EMBL" id="JABGBP010000095">
    <property type="protein sequence ID" value="NOL59781.1"/>
    <property type="molecule type" value="Genomic_DNA"/>
</dbReference>
<name>A0A7K4FLW4_9ARCH</name>
<evidence type="ECO:0000256" key="1">
    <source>
        <dbReference type="ARBA" id="ARBA00023054"/>
    </source>
</evidence>
<evidence type="ECO:0000313" key="4">
    <source>
        <dbReference type="Proteomes" id="UP000546917"/>
    </source>
</evidence>
<dbReference type="Pfam" id="PF02646">
    <property type="entry name" value="RmuC"/>
    <property type="match status" value="1"/>
</dbReference>
<dbReference type="InterPro" id="IPR003798">
    <property type="entry name" value="DNA_recombination_RmuC"/>
</dbReference>
<proteinExistence type="predicted"/>
<gene>
    <name evidence="3" type="ORF">HLB00_02890</name>
</gene>
<reference evidence="3 4" key="1">
    <citation type="submission" date="2020-05" db="EMBL/GenBank/DDBJ databases">
        <authorList>
            <person name="Zhang R."/>
        </authorList>
    </citation>
    <scope>NUCLEOTIDE SEQUENCE [LARGE SCALE GENOMIC DNA]</scope>
    <source>
        <strain evidence="3 4">DSM 28986</strain>
    </source>
</reference>
<evidence type="ECO:0000313" key="3">
    <source>
        <dbReference type="EMBL" id="NOL59781.1"/>
    </source>
</evidence>
<comment type="caution">
    <text evidence="3">The sequence shown here is derived from an EMBL/GenBank/DDBJ whole genome shotgun (WGS) entry which is preliminary data.</text>
</comment>
<dbReference type="GO" id="GO:0006310">
    <property type="term" value="P:DNA recombination"/>
    <property type="evidence" value="ECO:0007669"/>
    <property type="project" value="UniProtKB-KW"/>
</dbReference>
<protein>
    <submittedName>
        <fullName evidence="3">DNA recombination protein RmuC</fullName>
    </submittedName>
</protein>
<dbReference type="RefSeq" id="WP_171481374.1">
    <property type="nucleotide sequence ID" value="NZ_JABGBP010000095.1"/>
</dbReference>
<dbReference type="PANTHER" id="PTHR30563:SF0">
    <property type="entry name" value="DNA RECOMBINATION PROTEIN RMUC"/>
    <property type="match status" value="1"/>
</dbReference>
<organism evidence="3 4">
    <name type="scientific">Ferroplasma acidiphilum</name>
    <dbReference type="NCBI Taxonomy" id="74969"/>
    <lineage>
        <taxon>Archaea</taxon>
        <taxon>Methanobacteriati</taxon>
        <taxon>Thermoplasmatota</taxon>
        <taxon>Thermoplasmata</taxon>
        <taxon>Thermoplasmatales</taxon>
        <taxon>Ferroplasmaceae</taxon>
        <taxon>Ferroplasma</taxon>
    </lineage>
</organism>
<accession>A0A7K4FLW4</accession>
<keyword evidence="2" id="KW-0233">DNA recombination</keyword>